<evidence type="ECO:0000256" key="1">
    <source>
        <dbReference type="ARBA" id="ARBA00022801"/>
    </source>
</evidence>
<keyword evidence="7" id="KW-1185">Reference proteome</keyword>
<keyword evidence="1 4" id="KW-0378">Hydrolase</keyword>
<sequence>MNRLGKISRFYTKFASVMLDMLKFSRKPYKLGLVLSGGGARGFAHAGALKALEEVGIKPDIVAGVSAGSVVTVMYASGMAPEEIIKVFSDAKFGDFAELGVPRDGFFSMDGFKKFLRRQVRYENIEDLPLPAVVCATDLDNNRPVAFSEGTLVDCVAASCSIPIIFKPVRIKGVTYVDGGVLANLPAWALRDKCKYLIGINCSPMPSRGKPKSLMDIAHRTYDLLVKNNSQAQMELCDLAISIDDVASYKVFNLKEITRVFRSGYDNTLQALLDAGFTLRGERRKKK</sequence>
<feature type="domain" description="PNPLA" evidence="5">
    <location>
        <begin position="33"/>
        <end position="191"/>
    </location>
</feature>
<evidence type="ECO:0000313" key="7">
    <source>
        <dbReference type="Proteomes" id="UP000244905"/>
    </source>
</evidence>
<keyword evidence="2 4" id="KW-0442">Lipid degradation</keyword>
<dbReference type="AlphaFoldDB" id="A0A2V1IQS1"/>
<feature type="short sequence motif" description="GXGXXG" evidence="4">
    <location>
        <begin position="37"/>
        <end position="42"/>
    </location>
</feature>
<dbReference type="PROSITE" id="PS51635">
    <property type="entry name" value="PNPLA"/>
    <property type="match status" value="1"/>
</dbReference>
<evidence type="ECO:0000256" key="2">
    <source>
        <dbReference type="ARBA" id="ARBA00022963"/>
    </source>
</evidence>
<accession>A0A2V1IQS1</accession>
<name>A0A2V1IQS1_9BACT</name>
<comment type="caution">
    <text evidence="6">The sequence shown here is derived from an EMBL/GenBank/DDBJ whole genome shotgun (WGS) entry which is preliminary data.</text>
</comment>
<evidence type="ECO:0000256" key="3">
    <source>
        <dbReference type="ARBA" id="ARBA00023098"/>
    </source>
</evidence>
<dbReference type="InterPro" id="IPR016035">
    <property type="entry name" value="Acyl_Trfase/lysoPLipase"/>
</dbReference>
<dbReference type="InterPro" id="IPR050301">
    <property type="entry name" value="NTE"/>
</dbReference>
<dbReference type="SUPFAM" id="SSF52151">
    <property type="entry name" value="FabD/lysophospholipase-like"/>
    <property type="match status" value="1"/>
</dbReference>
<gene>
    <name evidence="6" type="ORF">C5O23_01840</name>
</gene>
<dbReference type="CDD" id="cd07205">
    <property type="entry name" value="Pat_PNPLA6_PNPLA7_NTE1_like"/>
    <property type="match status" value="1"/>
</dbReference>
<feature type="short sequence motif" description="GXSXG" evidence="4">
    <location>
        <begin position="64"/>
        <end position="68"/>
    </location>
</feature>
<organism evidence="6 7">
    <name type="scientific">Duncaniella muris</name>
    <dbReference type="NCBI Taxonomy" id="2094150"/>
    <lineage>
        <taxon>Bacteria</taxon>
        <taxon>Pseudomonadati</taxon>
        <taxon>Bacteroidota</taxon>
        <taxon>Bacteroidia</taxon>
        <taxon>Bacteroidales</taxon>
        <taxon>Muribaculaceae</taxon>
        <taxon>Duncaniella</taxon>
    </lineage>
</organism>
<feature type="active site" description="Proton acceptor" evidence="4">
    <location>
        <position position="178"/>
    </location>
</feature>
<evidence type="ECO:0000259" key="5">
    <source>
        <dbReference type="PROSITE" id="PS51635"/>
    </source>
</evidence>
<dbReference type="InterPro" id="IPR002641">
    <property type="entry name" value="PNPLA_dom"/>
</dbReference>
<dbReference type="GO" id="GO:0016042">
    <property type="term" value="P:lipid catabolic process"/>
    <property type="evidence" value="ECO:0007669"/>
    <property type="project" value="UniProtKB-UniRule"/>
</dbReference>
<dbReference type="Gene3D" id="3.40.1090.10">
    <property type="entry name" value="Cytosolic phospholipase A2 catalytic domain"/>
    <property type="match status" value="1"/>
</dbReference>
<evidence type="ECO:0000313" key="6">
    <source>
        <dbReference type="EMBL" id="PWB03911.1"/>
    </source>
</evidence>
<feature type="active site" description="Nucleophile" evidence="4">
    <location>
        <position position="66"/>
    </location>
</feature>
<feature type="short sequence motif" description="DGA/G" evidence="4">
    <location>
        <begin position="178"/>
        <end position="180"/>
    </location>
</feature>
<dbReference type="GO" id="GO:0016787">
    <property type="term" value="F:hydrolase activity"/>
    <property type="evidence" value="ECO:0007669"/>
    <property type="project" value="UniProtKB-UniRule"/>
</dbReference>
<reference evidence="7" key="1">
    <citation type="submission" date="2018-02" db="EMBL/GenBank/DDBJ databases">
        <authorList>
            <person name="Clavel T."/>
            <person name="Strowig T."/>
        </authorList>
    </citation>
    <scope>NUCLEOTIDE SEQUENCE [LARGE SCALE GENOMIC DNA]</scope>
    <source>
        <strain evidence="7">DSM 103720</strain>
    </source>
</reference>
<dbReference type="PANTHER" id="PTHR14226">
    <property type="entry name" value="NEUROPATHY TARGET ESTERASE/SWISS CHEESE D.MELANOGASTER"/>
    <property type="match status" value="1"/>
</dbReference>
<dbReference type="EMBL" id="PUEC01000003">
    <property type="protein sequence ID" value="PWB03911.1"/>
    <property type="molecule type" value="Genomic_DNA"/>
</dbReference>
<protein>
    <submittedName>
        <fullName evidence="6">Phospholipase</fullName>
    </submittedName>
</protein>
<proteinExistence type="predicted"/>
<dbReference type="Proteomes" id="UP000244905">
    <property type="component" value="Unassembled WGS sequence"/>
</dbReference>
<evidence type="ECO:0000256" key="4">
    <source>
        <dbReference type="PROSITE-ProRule" id="PRU01161"/>
    </source>
</evidence>
<dbReference type="PANTHER" id="PTHR14226:SF78">
    <property type="entry name" value="SLR0060 PROTEIN"/>
    <property type="match status" value="1"/>
</dbReference>
<dbReference type="Pfam" id="PF01734">
    <property type="entry name" value="Patatin"/>
    <property type="match status" value="1"/>
</dbReference>
<keyword evidence="3 4" id="KW-0443">Lipid metabolism</keyword>